<gene>
    <name evidence="6" type="ORF">C7999DRAFT_32177</name>
</gene>
<reference evidence="6" key="1">
    <citation type="journal article" date="2023" name="Mol. Phylogenet. Evol.">
        <title>Genome-scale phylogeny and comparative genomics of the fungal order Sordariales.</title>
        <authorList>
            <person name="Hensen N."/>
            <person name="Bonometti L."/>
            <person name="Westerberg I."/>
            <person name="Brannstrom I.O."/>
            <person name="Guillou S."/>
            <person name="Cros-Aarteil S."/>
            <person name="Calhoun S."/>
            <person name="Haridas S."/>
            <person name="Kuo A."/>
            <person name="Mondo S."/>
            <person name="Pangilinan J."/>
            <person name="Riley R."/>
            <person name="LaButti K."/>
            <person name="Andreopoulos B."/>
            <person name="Lipzen A."/>
            <person name="Chen C."/>
            <person name="Yan M."/>
            <person name="Daum C."/>
            <person name="Ng V."/>
            <person name="Clum A."/>
            <person name="Steindorff A."/>
            <person name="Ohm R.A."/>
            <person name="Martin F."/>
            <person name="Silar P."/>
            <person name="Natvig D.O."/>
            <person name="Lalanne C."/>
            <person name="Gautier V."/>
            <person name="Ament-Velasquez S.L."/>
            <person name="Kruys A."/>
            <person name="Hutchinson M.I."/>
            <person name="Powell A.J."/>
            <person name="Barry K."/>
            <person name="Miller A.N."/>
            <person name="Grigoriev I.V."/>
            <person name="Debuchy R."/>
            <person name="Gladieux P."/>
            <person name="Hiltunen Thoren M."/>
            <person name="Johannesson H."/>
        </authorList>
    </citation>
    <scope>NUCLEOTIDE SEQUENCE</scope>
    <source>
        <strain evidence="6">CBS 359.72</strain>
    </source>
</reference>
<evidence type="ECO:0000313" key="6">
    <source>
        <dbReference type="EMBL" id="KAK4247400.1"/>
    </source>
</evidence>
<dbReference type="GO" id="GO:0051603">
    <property type="term" value="P:proteolysis involved in protein catabolic process"/>
    <property type="evidence" value="ECO:0007669"/>
    <property type="project" value="InterPro"/>
</dbReference>
<evidence type="ECO:0000256" key="4">
    <source>
        <dbReference type="PIRNR" id="PIRNR001213"/>
    </source>
</evidence>
<evidence type="ECO:0000256" key="3">
    <source>
        <dbReference type="ARBA" id="ARBA00023242"/>
    </source>
</evidence>
<organism evidence="6 7">
    <name type="scientific">Corynascus novoguineensis</name>
    <dbReference type="NCBI Taxonomy" id="1126955"/>
    <lineage>
        <taxon>Eukaryota</taxon>
        <taxon>Fungi</taxon>
        <taxon>Dikarya</taxon>
        <taxon>Ascomycota</taxon>
        <taxon>Pezizomycotina</taxon>
        <taxon>Sordariomycetes</taxon>
        <taxon>Sordariomycetidae</taxon>
        <taxon>Sordariales</taxon>
        <taxon>Chaetomiaceae</taxon>
        <taxon>Corynascus</taxon>
    </lineage>
</organism>
<dbReference type="GO" id="GO:0005737">
    <property type="term" value="C:cytoplasm"/>
    <property type="evidence" value="ECO:0007669"/>
    <property type="project" value="UniProtKB-SubCell"/>
</dbReference>
<keyword evidence="7" id="KW-1185">Reference proteome</keyword>
<dbReference type="InterPro" id="IPR023333">
    <property type="entry name" value="Proteasome_suB-type"/>
</dbReference>
<proteinExistence type="inferred from homology"/>
<keyword evidence="1 4" id="KW-0963">Cytoplasm</keyword>
<dbReference type="Proteomes" id="UP001303647">
    <property type="component" value="Unassembled WGS sequence"/>
</dbReference>
<dbReference type="InterPro" id="IPR001353">
    <property type="entry name" value="Proteasome_sua/b"/>
</dbReference>
<keyword evidence="2 4" id="KW-0647">Proteasome</keyword>
<feature type="region of interest" description="Disordered" evidence="5">
    <location>
        <begin position="110"/>
        <end position="133"/>
    </location>
</feature>
<reference evidence="6" key="2">
    <citation type="submission" date="2023-05" db="EMBL/GenBank/DDBJ databases">
        <authorList>
            <consortium name="Lawrence Berkeley National Laboratory"/>
            <person name="Steindorff A."/>
            <person name="Hensen N."/>
            <person name="Bonometti L."/>
            <person name="Westerberg I."/>
            <person name="Brannstrom I.O."/>
            <person name="Guillou S."/>
            <person name="Cros-Aarteil S."/>
            <person name="Calhoun S."/>
            <person name="Haridas S."/>
            <person name="Kuo A."/>
            <person name="Mondo S."/>
            <person name="Pangilinan J."/>
            <person name="Riley R."/>
            <person name="Labutti K."/>
            <person name="Andreopoulos B."/>
            <person name="Lipzen A."/>
            <person name="Chen C."/>
            <person name="Yanf M."/>
            <person name="Daum C."/>
            <person name="Ng V."/>
            <person name="Clum A."/>
            <person name="Ohm R."/>
            <person name="Martin F."/>
            <person name="Silar P."/>
            <person name="Natvig D."/>
            <person name="Lalanne C."/>
            <person name="Gautier V."/>
            <person name="Ament-Velasquez S.L."/>
            <person name="Kruys A."/>
            <person name="Hutchinson M.I."/>
            <person name="Powell A.J."/>
            <person name="Barry K."/>
            <person name="Miller A.N."/>
            <person name="Grigoriev I.V."/>
            <person name="Debuchy R."/>
            <person name="Gladieux P."/>
            <person name="Thoren M.H."/>
            <person name="Johannesson H."/>
        </authorList>
    </citation>
    <scope>NUCLEOTIDE SEQUENCE</scope>
    <source>
        <strain evidence="6">CBS 359.72</strain>
    </source>
</reference>
<dbReference type="PROSITE" id="PS51476">
    <property type="entry name" value="PROTEASOME_BETA_2"/>
    <property type="match status" value="1"/>
</dbReference>
<dbReference type="PANTHER" id="PTHR32194">
    <property type="entry name" value="METALLOPROTEASE TLDD"/>
    <property type="match status" value="1"/>
</dbReference>
<sequence>MDHRPQAWGRPRDDIYGAYDGSYLQNSGPKTATQSPVVTGTSVIAIKFKDGVVMAADNLASYGSLARFTDVKRLRPFLDTSIVGFGGDVSDMQFLDRHLNELAIDESYEHESTSAAAASPEGQGEQGAATSAPAGKLNAANLHKYLSKLMYRRRNDFDPLWNQILVAGFDGQTKPFLASVDLRGTTFSSPSLATGFGAMLAQPIMRKYAATEEDAARLTRDEAVNVVKECMKVLFYRDARSLDRYSIAVVTKDGVELSENEQLEKQSWAFAERIRGYGTQTV</sequence>
<comment type="subcellular location">
    <subcellularLocation>
        <location evidence="4">Cytoplasm</location>
    </subcellularLocation>
    <subcellularLocation>
        <location evidence="4">Nucleus</location>
    </subcellularLocation>
</comment>
<dbReference type="Gene3D" id="3.60.20.10">
    <property type="entry name" value="Glutamine Phosphoribosylpyrophosphate, subunit 1, domain 1"/>
    <property type="match status" value="1"/>
</dbReference>
<dbReference type="GO" id="GO:0019774">
    <property type="term" value="C:proteasome core complex, beta-subunit complex"/>
    <property type="evidence" value="ECO:0007669"/>
    <property type="project" value="UniProtKB-UniRule"/>
</dbReference>
<evidence type="ECO:0000256" key="2">
    <source>
        <dbReference type="ARBA" id="ARBA00022942"/>
    </source>
</evidence>
<dbReference type="CDD" id="cd03760">
    <property type="entry name" value="proteasome_beta_type_4"/>
    <property type="match status" value="1"/>
</dbReference>
<dbReference type="GO" id="GO:0005634">
    <property type="term" value="C:nucleus"/>
    <property type="evidence" value="ECO:0007669"/>
    <property type="project" value="UniProtKB-SubCell"/>
</dbReference>
<dbReference type="PROSITE" id="PS00854">
    <property type="entry name" value="PROTEASOME_BETA_1"/>
    <property type="match status" value="1"/>
</dbReference>
<dbReference type="FunFam" id="3.60.20.10:FF:000014">
    <property type="entry name" value="Proteasome subunit beta type-7"/>
    <property type="match status" value="1"/>
</dbReference>
<dbReference type="EMBL" id="MU857654">
    <property type="protein sequence ID" value="KAK4247400.1"/>
    <property type="molecule type" value="Genomic_DNA"/>
</dbReference>
<comment type="similarity">
    <text evidence="4">Belongs to the peptidase T1B family.</text>
</comment>
<evidence type="ECO:0000313" key="7">
    <source>
        <dbReference type="Proteomes" id="UP001303647"/>
    </source>
</evidence>
<keyword evidence="3 4" id="KW-0539">Nucleus</keyword>
<dbReference type="Pfam" id="PF00227">
    <property type="entry name" value="Proteasome"/>
    <property type="match status" value="2"/>
</dbReference>
<accession>A0AAN7HNH2</accession>
<evidence type="ECO:0000256" key="5">
    <source>
        <dbReference type="SAM" id="MobiDB-lite"/>
    </source>
</evidence>
<dbReference type="AlphaFoldDB" id="A0AAN7HNH2"/>
<dbReference type="PIRSF" id="PIRSF001213">
    <property type="entry name" value="Psome_endopept_beta"/>
    <property type="match status" value="1"/>
</dbReference>
<evidence type="ECO:0000256" key="1">
    <source>
        <dbReference type="ARBA" id="ARBA00022490"/>
    </source>
</evidence>
<dbReference type="InterPro" id="IPR029055">
    <property type="entry name" value="Ntn_hydrolases_N"/>
</dbReference>
<name>A0AAN7HNH2_9PEZI</name>
<dbReference type="SUPFAM" id="SSF56235">
    <property type="entry name" value="N-terminal nucleophile aminohydrolases (Ntn hydrolases)"/>
    <property type="match status" value="1"/>
</dbReference>
<dbReference type="InterPro" id="IPR016050">
    <property type="entry name" value="Proteasome_bsu_CS"/>
</dbReference>
<comment type="function">
    <text evidence="4">Non-catalytic component of the proteasome.</text>
</comment>
<comment type="caution">
    <text evidence="6">The sequence shown here is derived from an EMBL/GenBank/DDBJ whole genome shotgun (WGS) entry which is preliminary data.</text>
</comment>
<protein>
    <recommendedName>
        <fullName evidence="4">Proteasome subunit beta</fullName>
    </recommendedName>
</protein>
<dbReference type="InterPro" id="IPR016295">
    <property type="entry name" value="Proteasome_beta4"/>
</dbReference>
<dbReference type="PANTHER" id="PTHR32194:SF6">
    <property type="entry name" value="PROTEASOME SUBUNIT BETA"/>
    <property type="match status" value="1"/>
</dbReference>